<dbReference type="RefSeq" id="WP_284485693.1">
    <property type="nucleotide sequence ID" value="NZ_JASNJE010000012.1"/>
</dbReference>
<dbReference type="InterPro" id="IPR007183">
    <property type="entry name" value="UPF0280"/>
</dbReference>
<dbReference type="SUPFAM" id="SSF143631">
    <property type="entry name" value="ApbE-like"/>
    <property type="match status" value="1"/>
</dbReference>
<dbReference type="PIRSF" id="PIRSF006421">
    <property type="entry name" value="UCP006421"/>
    <property type="match status" value="1"/>
</dbReference>
<keyword evidence="2" id="KW-1185">Reference proteome</keyword>
<gene>
    <name evidence="1" type="ORF">QO034_11575</name>
</gene>
<dbReference type="EMBL" id="JASNJE010000012">
    <property type="protein sequence ID" value="MDK3073754.1"/>
    <property type="molecule type" value="Genomic_DNA"/>
</dbReference>
<evidence type="ECO:0000313" key="1">
    <source>
        <dbReference type="EMBL" id="MDK3073754.1"/>
    </source>
</evidence>
<dbReference type="NCBIfam" id="NF003322">
    <property type="entry name" value="PRK04334.1-2"/>
    <property type="match status" value="1"/>
</dbReference>
<dbReference type="InterPro" id="IPR003374">
    <property type="entry name" value="ApbE-like_sf"/>
</dbReference>
<reference evidence="1 2" key="1">
    <citation type="submission" date="2023-05" db="EMBL/GenBank/DDBJ databases">
        <title>Sedimentitalea sp. nov. JM2-8.</title>
        <authorList>
            <person name="Huang J."/>
        </authorList>
    </citation>
    <scope>NUCLEOTIDE SEQUENCE [LARGE SCALE GENOMIC DNA]</scope>
    <source>
        <strain evidence="1 2">JM2-8</strain>
    </source>
</reference>
<proteinExistence type="predicted"/>
<comment type="caution">
    <text evidence="1">The sequence shown here is derived from an EMBL/GenBank/DDBJ whole genome shotgun (WGS) entry which is preliminary data.</text>
</comment>
<organism evidence="1 2">
    <name type="scientific">Sedimentitalea xiamensis</name>
    <dbReference type="NCBI Taxonomy" id="3050037"/>
    <lineage>
        <taxon>Bacteria</taxon>
        <taxon>Pseudomonadati</taxon>
        <taxon>Pseudomonadota</taxon>
        <taxon>Alphaproteobacteria</taxon>
        <taxon>Rhodobacterales</taxon>
        <taxon>Paracoccaceae</taxon>
        <taxon>Sedimentitalea</taxon>
    </lineage>
</organism>
<protein>
    <submittedName>
        <fullName evidence="1">UPF0280 family protein</fullName>
    </submittedName>
</protein>
<sequence>MQAPQVSFLPDGRRLHLHHGPIDLIVDATGPGREAGLRRAVKRFDSVLTELAGELVALRRPVAEPHVFQGRIAATMQRAARAHLPGFVTPMAAVAGAVADEMLAQICVQGDMTQAYVNNGGDIAFHLAPGESFTAALPNARLQLTADLPVRGLATSGWRGRSQSLGIADSVTVLARTAAQADVAATLIANAVDLPGHPAIRRAPARDLVPDSDLGARLVTVAVGDLPPEDVAIALDAGQRYAETCRARGLIAGACLQLGALRRVIGMPHTLTQPEKDELHA</sequence>
<dbReference type="Gene3D" id="3.10.520.10">
    <property type="entry name" value="ApbE-like domains"/>
    <property type="match status" value="1"/>
</dbReference>
<dbReference type="Proteomes" id="UP001227126">
    <property type="component" value="Unassembled WGS sequence"/>
</dbReference>
<evidence type="ECO:0000313" key="2">
    <source>
        <dbReference type="Proteomes" id="UP001227126"/>
    </source>
</evidence>
<name>A0ABT7FG08_9RHOB</name>
<accession>A0ABT7FG08</accession>